<proteinExistence type="predicted"/>
<evidence type="ECO:0000313" key="2">
    <source>
        <dbReference type="EMBL" id="KAF0894216.1"/>
    </source>
</evidence>
<feature type="region of interest" description="Disordered" evidence="1">
    <location>
        <begin position="60"/>
        <end position="81"/>
    </location>
</feature>
<sequence length="81" mass="8161">MTSNDALAGANEALAKLQEDVAKVPSSFASLATKGDVADLNRSVAANTARVAAVENLTTTDDSGTSRMPLGMPRLGSGGLL</sequence>
<name>A0A6G1C264_9ORYZ</name>
<reference evidence="2 3" key="1">
    <citation type="submission" date="2019-11" db="EMBL/GenBank/DDBJ databases">
        <title>Whole genome sequence of Oryza granulata.</title>
        <authorList>
            <person name="Li W."/>
        </authorList>
    </citation>
    <scope>NUCLEOTIDE SEQUENCE [LARGE SCALE GENOMIC DNA]</scope>
    <source>
        <strain evidence="3">cv. Menghai</strain>
        <tissue evidence="2">Leaf</tissue>
    </source>
</reference>
<keyword evidence="3" id="KW-1185">Reference proteome</keyword>
<comment type="caution">
    <text evidence="2">The sequence shown here is derived from an EMBL/GenBank/DDBJ whole genome shotgun (WGS) entry which is preliminary data.</text>
</comment>
<gene>
    <name evidence="2" type="ORF">E2562_037276</name>
</gene>
<dbReference type="EMBL" id="SPHZ02000011">
    <property type="protein sequence ID" value="KAF0894216.1"/>
    <property type="molecule type" value="Genomic_DNA"/>
</dbReference>
<evidence type="ECO:0000313" key="3">
    <source>
        <dbReference type="Proteomes" id="UP000479710"/>
    </source>
</evidence>
<protein>
    <submittedName>
        <fullName evidence="2">Uncharacterized protein</fullName>
    </submittedName>
</protein>
<dbReference type="Proteomes" id="UP000479710">
    <property type="component" value="Unassembled WGS sequence"/>
</dbReference>
<dbReference type="AlphaFoldDB" id="A0A6G1C264"/>
<evidence type="ECO:0000256" key="1">
    <source>
        <dbReference type="SAM" id="MobiDB-lite"/>
    </source>
</evidence>
<organism evidence="2 3">
    <name type="scientific">Oryza meyeriana var. granulata</name>
    <dbReference type="NCBI Taxonomy" id="110450"/>
    <lineage>
        <taxon>Eukaryota</taxon>
        <taxon>Viridiplantae</taxon>
        <taxon>Streptophyta</taxon>
        <taxon>Embryophyta</taxon>
        <taxon>Tracheophyta</taxon>
        <taxon>Spermatophyta</taxon>
        <taxon>Magnoliopsida</taxon>
        <taxon>Liliopsida</taxon>
        <taxon>Poales</taxon>
        <taxon>Poaceae</taxon>
        <taxon>BOP clade</taxon>
        <taxon>Oryzoideae</taxon>
        <taxon>Oryzeae</taxon>
        <taxon>Oryzinae</taxon>
        <taxon>Oryza</taxon>
        <taxon>Oryza meyeriana</taxon>
    </lineage>
</organism>
<accession>A0A6G1C264</accession>